<keyword evidence="2" id="KW-1185">Reference proteome</keyword>
<proteinExistence type="predicted"/>
<gene>
    <name evidence="1" type="ORF">GRJ2_002891200</name>
</gene>
<dbReference type="Proteomes" id="UP001623348">
    <property type="component" value="Unassembled WGS sequence"/>
</dbReference>
<sequence>MGFKLEDLADGIQNGNAYAITSNWGIRQANQSSNICSLAASQDENQKVNHFKGVSGYGESSCTPPGKPACSITSLECLYTIACSMGNKQEEVEICVQSQGHDLIAITETWQDSLHDWNAVMDGYILFRKDRPAMRGGRLALM</sequence>
<evidence type="ECO:0000313" key="1">
    <source>
        <dbReference type="EMBL" id="GAB0204256.1"/>
    </source>
</evidence>
<reference evidence="1 2" key="1">
    <citation type="submission" date="2024-06" db="EMBL/GenBank/DDBJ databases">
        <title>The draft genome of Grus japonensis, version 3.</title>
        <authorList>
            <person name="Nabeshima K."/>
            <person name="Suzuki S."/>
            <person name="Onuma M."/>
        </authorList>
    </citation>
    <scope>NUCLEOTIDE SEQUENCE [LARGE SCALE GENOMIC DNA]</scope>
    <source>
        <strain evidence="1 2">451A</strain>
    </source>
</reference>
<dbReference type="EMBL" id="BAAFJT010000040">
    <property type="protein sequence ID" value="GAB0204256.1"/>
    <property type="molecule type" value="Genomic_DNA"/>
</dbReference>
<accession>A0ABC9Y3X9</accession>
<organism evidence="1 2">
    <name type="scientific">Grus japonensis</name>
    <name type="common">Japanese crane</name>
    <name type="synonym">Red-crowned crane</name>
    <dbReference type="NCBI Taxonomy" id="30415"/>
    <lineage>
        <taxon>Eukaryota</taxon>
        <taxon>Metazoa</taxon>
        <taxon>Chordata</taxon>
        <taxon>Craniata</taxon>
        <taxon>Vertebrata</taxon>
        <taxon>Euteleostomi</taxon>
        <taxon>Archelosauria</taxon>
        <taxon>Archosauria</taxon>
        <taxon>Dinosauria</taxon>
        <taxon>Saurischia</taxon>
        <taxon>Theropoda</taxon>
        <taxon>Coelurosauria</taxon>
        <taxon>Aves</taxon>
        <taxon>Neognathae</taxon>
        <taxon>Neoaves</taxon>
        <taxon>Gruiformes</taxon>
        <taxon>Gruidae</taxon>
        <taxon>Grus</taxon>
    </lineage>
</organism>
<protein>
    <submittedName>
        <fullName evidence="1">Uncharacterized protein</fullName>
    </submittedName>
</protein>
<dbReference type="AlphaFoldDB" id="A0ABC9Y3X9"/>
<name>A0ABC9Y3X9_GRUJA</name>
<evidence type="ECO:0000313" key="2">
    <source>
        <dbReference type="Proteomes" id="UP001623348"/>
    </source>
</evidence>
<comment type="caution">
    <text evidence="1">The sequence shown here is derived from an EMBL/GenBank/DDBJ whole genome shotgun (WGS) entry which is preliminary data.</text>
</comment>